<sequence length="125" mass="13555">MSSGELAAARPCFLARTDASGAEQAAVVEPAPAPVPVPEPLPETIFYEGPGSNAELILSLLLIPTLVYAPLSITAIGRRVWVSFRFTNKRVEIINTSPLSKRTLEITYDKIKEAAPARDHWPVDS</sequence>
<accession>A0A2J8AF29</accession>
<dbReference type="EMBL" id="PGGS01000038">
    <property type="protein sequence ID" value="PNH11106.1"/>
    <property type="molecule type" value="Genomic_DNA"/>
</dbReference>
<feature type="transmembrane region" description="Helical" evidence="1">
    <location>
        <begin position="56"/>
        <end position="76"/>
    </location>
</feature>
<evidence type="ECO:0000313" key="3">
    <source>
        <dbReference type="Proteomes" id="UP000236333"/>
    </source>
</evidence>
<dbReference type="Proteomes" id="UP000236333">
    <property type="component" value="Unassembled WGS sequence"/>
</dbReference>
<protein>
    <submittedName>
        <fullName evidence="2">Uncharacterized protein</fullName>
    </submittedName>
</protein>
<dbReference type="AlphaFoldDB" id="A0A2J8AF29"/>
<organism evidence="2 3">
    <name type="scientific">Tetrabaena socialis</name>
    <dbReference type="NCBI Taxonomy" id="47790"/>
    <lineage>
        <taxon>Eukaryota</taxon>
        <taxon>Viridiplantae</taxon>
        <taxon>Chlorophyta</taxon>
        <taxon>core chlorophytes</taxon>
        <taxon>Chlorophyceae</taxon>
        <taxon>CS clade</taxon>
        <taxon>Chlamydomonadales</taxon>
        <taxon>Tetrabaenaceae</taxon>
        <taxon>Tetrabaena</taxon>
    </lineage>
</organism>
<evidence type="ECO:0000256" key="1">
    <source>
        <dbReference type="SAM" id="Phobius"/>
    </source>
</evidence>
<keyword evidence="1" id="KW-0812">Transmembrane</keyword>
<name>A0A2J8AF29_9CHLO</name>
<proteinExistence type="predicted"/>
<evidence type="ECO:0000313" key="2">
    <source>
        <dbReference type="EMBL" id="PNH11106.1"/>
    </source>
</evidence>
<reference evidence="2 3" key="1">
    <citation type="journal article" date="2017" name="Mol. Biol. Evol.">
        <title>The 4-celled Tetrabaena socialis nuclear genome reveals the essential components for genetic control of cell number at the origin of multicellularity in the volvocine lineage.</title>
        <authorList>
            <person name="Featherston J."/>
            <person name="Arakaki Y."/>
            <person name="Hanschen E.R."/>
            <person name="Ferris P.J."/>
            <person name="Michod R.E."/>
            <person name="Olson B.J.S.C."/>
            <person name="Nozaki H."/>
            <person name="Durand P.M."/>
        </authorList>
    </citation>
    <scope>NUCLEOTIDE SEQUENCE [LARGE SCALE GENOMIC DNA]</scope>
    <source>
        <strain evidence="2 3">NIES-571</strain>
    </source>
</reference>
<keyword evidence="1" id="KW-0472">Membrane</keyword>
<comment type="caution">
    <text evidence="2">The sequence shown here is derived from an EMBL/GenBank/DDBJ whole genome shotgun (WGS) entry which is preliminary data.</text>
</comment>
<dbReference type="PANTHER" id="PTHR35688">
    <property type="entry name" value="NAD(P)-LINKED OXIDOREDUCTASE SUPERFAMILY PROTEIN"/>
    <property type="match status" value="1"/>
</dbReference>
<dbReference type="OrthoDB" id="3001at2759"/>
<dbReference type="PANTHER" id="PTHR35688:SF2">
    <property type="entry name" value="NAD(P)-LINKED OXIDOREDUCTASE SUPERFAMILY PROTEIN"/>
    <property type="match status" value="1"/>
</dbReference>
<gene>
    <name evidence="2" type="ORF">TSOC_002090</name>
</gene>
<keyword evidence="1" id="KW-1133">Transmembrane helix</keyword>
<keyword evidence="3" id="KW-1185">Reference proteome</keyword>